<dbReference type="Proteomes" id="UP000031668">
    <property type="component" value="Unassembled WGS sequence"/>
</dbReference>
<keyword evidence="1" id="KW-0433">Leucine-rich repeat</keyword>
<dbReference type="PROSITE" id="PS51450">
    <property type="entry name" value="LRR"/>
    <property type="match status" value="1"/>
</dbReference>
<evidence type="ECO:0000313" key="4">
    <source>
        <dbReference type="Proteomes" id="UP000031668"/>
    </source>
</evidence>
<evidence type="ECO:0000313" key="3">
    <source>
        <dbReference type="EMBL" id="KII69993.1"/>
    </source>
</evidence>
<keyword evidence="4" id="KW-1185">Reference proteome</keyword>
<evidence type="ECO:0000256" key="1">
    <source>
        <dbReference type="ARBA" id="ARBA00022614"/>
    </source>
</evidence>
<dbReference type="GO" id="GO:0005737">
    <property type="term" value="C:cytoplasm"/>
    <property type="evidence" value="ECO:0007669"/>
    <property type="project" value="TreeGrafter"/>
</dbReference>
<comment type="caution">
    <text evidence="3">The sequence shown here is derived from an EMBL/GenBank/DDBJ whole genome shotgun (WGS) entry which is preliminary data.</text>
</comment>
<evidence type="ECO:0000256" key="2">
    <source>
        <dbReference type="ARBA" id="ARBA00022737"/>
    </source>
</evidence>
<gene>
    <name evidence="3" type="ORF">RF11_02302</name>
</gene>
<organism evidence="3 4">
    <name type="scientific">Thelohanellus kitauei</name>
    <name type="common">Myxosporean</name>
    <dbReference type="NCBI Taxonomy" id="669202"/>
    <lineage>
        <taxon>Eukaryota</taxon>
        <taxon>Metazoa</taxon>
        <taxon>Cnidaria</taxon>
        <taxon>Myxozoa</taxon>
        <taxon>Myxosporea</taxon>
        <taxon>Bivalvulida</taxon>
        <taxon>Platysporina</taxon>
        <taxon>Myxobolidae</taxon>
        <taxon>Thelohanellus</taxon>
    </lineage>
</organism>
<dbReference type="PANTHER" id="PTHR48051">
    <property type="match status" value="1"/>
</dbReference>
<dbReference type="InterPro" id="IPR001611">
    <property type="entry name" value="Leu-rich_rpt"/>
</dbReference>
<dbReference type="OrthoDB" id="40118at2759"/>
<dbReference type="Pfam" id="PF13516">
    <property type="entry name" value="LRR_6"/>
    <property type="match status" value="2"/>
</dbReference>
<dbReference type="Gene3D" id="3.80.10.10">
    <property type="entry name" value="Ribonuclease Inhibitor"/>
    <property type="match status" value="1"/>
</dbReference>
<accession>A0A0C2JKS2</accession>
<dbReference type="Gene3D" id="1.10.418.10">
    <property type="entry name" value="Calponin-like domain"/>
    <property type="match status" value="1"/>
</dbReference>
<name>A0A0C2JKS2_THEKT</name>
<proteinExistence type="predicted"/>
<dbReference type="PANTHER" id="PTHR48051:SF21">
    <property type="entry name" value="CALPONIN-HOMOLOGY (CH) DOMAIN-CONTAINING PROTEIN"/>
    <property type="match status" value="1"/>
</dbReference>
<dbReference type="SUPFAM" id="SSF52058">
    <property type="entry name" value="L domain-like"/>
    <property type="match status" value="1"/>
</dbReference>
<dbReference type="AlphaFoldDB" id="A0A0C2JKS2"/>
<sequence length="405" mass="46599">MLLLAITTKVFSKCDGSLEFGFLIMDLSTFIIEAAKFDISKNYYITFPDSLLQDTKNYQQSLKVDFSYNYFFEIPHQTNSFPFVEYFDMSHNCLISAQNLINLHFLTHLDLSHNRITTIKPICEIGTLKVLNLGFNQIREVTADISQLKRLLEVNFEENIIIKIHEDFTKLISLEKVNLRQNDLESLPKSIGKMLKLRSLNISFNKISYVNLELGELGDLTDLDISSNPLIVPPSNIFFTGTIHIKQYLRTEKQKFAFKQSEHNNGNRVKFAPRIIREHLEGKCKEDEPIGEMKTYSTVKQKLEKLSEKSIPNGVNLFVYLSDGYILCSLIEKYKQAELKTFASKILDNSSSLFSGQNKLAVFFAYCMEYLPSEVMKCDQNKFVNRQYASEALGILEAFIQHISS</sequence>
<dbReference type="InterPro" id="IPR036872">
    <property type="entry name" value="CH_dom_sf"/>
</dbReference>
<dbReference type="EMBL" id="JWZT01002217">
    <property type="protein sequence ID" value="KII69993.1"/>
    <property type="molecule type" value="Genomic_DNA"/>
</dbReference>
<dbReference type="InterPro" id="IPR003591">
    <property type="entry name" value="Leu-rich_rpt_typical-subtyp"/>
</dbReference>
<keyword evidence="2" id="KW-0677">Repeat</keyword>
<dbReference type="SUPFAM" id="SSF47576">
    <property type="entry name" value="Calponin-homology domain, CH-domain"/>
    <property type="match status" value="1"/>
</dbReference>
<dbReference type="SMART" id="SM00369">
    <property type="entry name" value="LRR_TYP"/>
    <property type="match status" value="4"/>
</dbReference>
<dbReference type="PRINTS" id="PR00019">
    <property type="entry name" value="LEURICHRPT"/>
</dbReference>
<reference evidence="3 4" key="1">
    <citation type="journal article" date="2014" name="Genome Biol. Evol.">
        <title>The genome of the myxosporean Thelohanellus kitauei shows adaptations to nutrient acquisition within its fish host.</title>
        <authorList>
            <person name="Yang Y."/>
            <person name="Xiong J."/>
            <person name="Zhou Z."/>
            <person name="Huo F."/>
            <person name="Miao W."/>
            <person name="Ran C."/>
            <person name="Liu Y."/>
            <person name="Zhang J."/>
            <person name="Feng J."/>
            <person name="Wang M."/>
            <person name="Wang M."/>
            <person name="Wang L."/>
            <person name="Yao B."/>
        </authorList>
    </citation>
    <scope>NUCLEOTIDE SEQUENCE [LARGE SCALE GENOMIC DNA]</scope>
    <source>
        <strain evidence="3">Wuqing</strain>
    </source>
</reference>
<dbReference type="InterPro" id="IPR032675">
    <property type="entry name" value="LRR_dom_sf"/>
</dbReference>
<protein>
    <submittedName>
        <fullName evidence="3">Leucine-rich repeat and calponin y domain-containing protein 1</fullName>
    </submittedName>
</protein>
<dbReference type="InterPro" id="IPR050216">
    <property type="entry name" value="LRR_domain-containing"/>
</dbReference>